<dbReference type="InterPro" id="IPR007349">
    <property type="entry name" value="DUF418"/>
</dbReference>
<feature type="transmembrane region" description="Helical" evidence="2">
    <location>
        <begin position="97"/>
        <end position="116"/>
    </location>
</feature>
<feature type="transmembrane region" description="Helical" evidence="2">
    <location>
        <begin position="189"/>
        <end position="209"/>
    </location>
</feature>
<comment type="caution">
    <text evidence="5">The sequence shown here is derived from an EMBL/GenBank/DDBJ whole genome shotgun (WGS) entry which is preliminary data.</text>
</comment>
<evidence type="ECO:0000256" key="2">
    <source>
        <dbReference type="SAM" id="Phobius"/>
    </source>
</evidence>
<evidence type="ECO:0000259" key="3">
    <source>
        <dbReference type="Pfam" id="PF04235"/>
    </source>
</evidence>
<dbReference type="Proteomes" id="UP000573327">
    <property type="component" value="Unassembled WGS sequence"/>
</dbReference>
<protein>
    <submittedName>
        <fullName evidence="5">Putative membrane protein YeiB</fullName>
    </submittedName>
</protein>
<dbReference type="Pfam" id="PF04235">
    <property type="entry name" value="DUF418"/>
    <property type="match status" value="1"/>
</dbReference>
<gene>
    <name evidence="5" type="ORF">F4556_006571</name>
</gene>
<feature type="transmembrane region" description="Helical" evidence="2">
    <location>
        <begin position="221"/>
        <end position="240"/>
    </location>
</feature>
<feature type="transmembrane region" description="Helical" evidence="2">
    <location>
        <begin position="122"/>
        <end position="140"/>
    </location>
</feature>
<dbReference type="InterPro" id="IPR012429">
    <property type="entry name" value="HGSNAT_cat"/>
</dbReference>
<proteinExistence type="predicted"/>
<dbReference type="PANTHER" id="PTHR30590">
    <property type="entry name" value="INNER MEMBRANE PROTEIN"/>
    <property type="match status" value="1"/>
</dbReference>
<feature type="region of interest" description="Disordered" evidence="1">
    <location>
        <begin position="1"/>
        <end position="22"/>
    </location>
</feature>
<dbReference type="Pfam" id="PF07786">
    <property type="entry name" value="HGSNAT_cat"/>
    <property type="match status" value="1"/>
</dbReference>
<dbReference type="RefSeq" id="WP_184922715.1">
    <property type="nucleotide sequence ID" value="NZ_JACHJR010000001.1"/>
</dbReference>
<dbReference type="AlphaFoldDB" id="A0A7W7SIE4"/>
<accession>A0A7W7SIE4</accession>
<organism evidence="5 6">
    <name type="scientific">Kitasatospora gansuensis</name>
    <dbReference type="NCBI Taxonomy" id="258050"/>
    <lineage>
        <taxon>Bacteria</taxon>
        <taxon>Bacillati</taxon>
        <taxon>Actinomycetota</taxon>
        <taxon>Actinomycetes</taxon>
        <taxon>Kitasatosporales</taxon>
        <taxon>Streptomycetaceae</taxon>
        <taxon>Kitasatospora</taxon>
    </lineage>
</organism>
<feature type="domain" description="DUF418" evidence="3">
    <location>
        <begin position="269"/>
        <end position="372"/>
    </location>
</feature>
<name>A0A7W7SIE4_9ACTN</name>
<keyword evidence="6" id="KW-1185">Reference proteome</keyword>
<dbReference type="PANTHER" id="PTHR30590:SF3">
    <property type="entry name" value="HYPOTHETICAL MEMBRANE SPANNING PROTEIN"/>
    <property type="match status" value="1"/>
</dbReference>
<keyword evidence="2" id="KW-0472">Membrane</keyword>
<evidence type="ECO:0000259" key="4">
    <source>
        <dbReference type="Pfam" id="PF07786"/>
    </source>
</evidence>
<evidence type="ECO:0000313" key="6">
    <source>
        <dbReference type="Proteomes" id="UP000573327"/>
    </source>
</evidence>
<feature type="transmembrane region" description="Helical" evidence="2">
    <location>
        <begin position="303"/>
        <end position="327"/>
    </location>
</feature>
<keyword evidence="2" id="KW-1133">Transmembrane helix</keyword>
<feature type="transmembrane region" description="Helical" evidence="2">
    <location>
        <begin position="339"/>
        <end position="359"/>
    </location>
</feature>
<keyword evidence="2" id="KW-0812">Transmembrane</keyword>
<evidence type="ECO:0000313" key="5">
    <source>
        <dbReference type="EMBL" id="MBB4951036.1"/>
    </source>
</evidence>
<feature type="transmembrane region" description="Helical" evidence="2">
    <location>
        <begin position="67"/>
        <end position="85"/>
    </location>
</feature>
<dbReference type="InterPro" id="IPR052529">
    <property type="entry name" value="Bact_Transport_Assoc"/>
</dbReference>
<feature type="domain" description="Heparan-alpha-glucosaminide N-acetyltransferase catalytic" evidence="4">
    <location>
        <begin position="26"/>
        <end position="213"/>
    </location>
</feature>
<feature type="transmembrane region" description="Helical" evidence="2">
    <location>
        <begin position="276"/>
        <end position="296"/>
    </location>
</feature>
<feature type="transmembrane region" description="Helical" evidence="2">
    <location>
        <begin position="147"/>
        <end position="169"/>
    </location>
</feature>
<dbReference type="EMBL" id="JACHJR010000001">
    <property type="protein sequence ID" value="MBB4951036.1"/>
    <property type="molecule type" value="Genomic_DNA"/>
</dbReference>
<sequence>MTRPLPSPDHATRARPSPAPVSPTARLVGLDLARALAVFGMFAAHVGPDPAVGGPGGALLFLTHGRASALFALLAGVALVIVAGRPQARTGPARRQAVARIVIRAVILLLLGFGLTLSGTPVAVILAYYAVYFLLALPLLRLPADTLALIAALWALTGPQLSFVVRTAFGLGDEPPTGLVESPVELLLTGVYPAATWMPFVIAGMAVGRLDLGSAAVRRRLAGLGLALAANGYGLSWLLLRATSGPDTPAETGTVPIANPAGLLIASPHSGTTFEILGGTGVALLVVAGCLALLDALPAVRRLLAPVIAVGTMSLTVYVGHVIGIGLLGIDELPGSPPAVLALFVTVSVLFAGVWSPLFGRGPLEHLLHVSTRLARPRA</sequence>
<evidence type="ECO:0000256" key="1">
    <source>
        <dbReference type="SAM" id="MobiDB-lite"/>
    </source>
</evidence>
<reference evidence="5 6" key="1">
    <citation type="submission" date="2020-08" db="EMBL/GenBank/DDBJ databases">
        <title>Sequencing the genomes of 1000 actinobacteria strains.</title>
        <authorList>
            <person name="Klenk H.-P."/>
        </authorList>
    </citation>
    <scope>NUCLEOTIDE SEQUENCE [LARGE SCALE GENOMIC DNA]</scope>
    <source>
        <strain evidence="5 6">DSM 44786</strain>
    </source>
</reference>